<sequence length="2453" mass="266711">MRAVGWGSATACLLAACGADAFPTYLTCNRPLVEGHEIMAHAAVANDLVATAFEGKECGGTFAPGEQLKLLVAGGGVYMLEVSGATITTAGNTCSGRRFAVANPSSSDSVTLTASTGSTLVEAWIGRGTGPTTSDMPVQIHAKCTLTAAGTSSATPPPTAQQPPAPASASPAVRSPPPLSTGSSGLGNASEVKAASVTCFEEDCKFMIGRRDVSSDMGHVEFTVRYQGESWLALGVSPDGNMGEHAVGVIATLWENSFESNLFRLRHRTVKGVLEDWVQIYPLESATKENGVSSIALKVPYSETCLPGEFAVCRTGRTHILAALGHDGASLSFHRGHANLVLEDGKSWVPAARLQWHVIFHVTLACIAWLFCAPLALLTARLRHFYSCKPFLLQMGKGGKQYWYVIHRNFLMTAVALTIIAGSVASAYRKNPLHDVHYSLGLATMIVAGIQMVTGLYRPKPGAKRRKCWRRVHMSLGISVCTLALCTGSFGASLLNHRLKEGLPLAFHADGISSHLSWLFPQPQLPSSPPPVVTAPPPTVHPPPPLREARLDAVQAAALAVEELLLHDLTAGPTFVRLAWHDAGTYDAAQGKYGPRASMRFDPEASNPSNKGLDRARALLEPVKRAVPLISYADLWQLAAVVSIEMMGGPRVPFRVGRVDATGPDDSAPSGMLPGAHDTAEQLRAVFYRMGLNDGDIVALAGAHSVGVCRVRNSGFRGPWDSTSLRFDNLYFRTLLNASRWVYDGNQFNSASGDGTMMLQADIRMATDPIFSSWSRLFASDELVWFQKFSESFQKLGELGHDDAGLIRADYTLKTFHIGELQASVQHAVNLIQTLVHTHGAGPALVRLAWHDAGTYNKTSGTFGPRASMRFDPEASNPSNNGLQFARALLEPVKRAVPLISYADLWQLAAVVSIEMMGGPRVPFRVGRVDATGPDDSAPSGMLPGPHDTAEQLRAVFYRMGLNDGEIVALAGAHTLGRCHPQFSGFNGQWTSDPLSFDNQYYKDLLQKHWAPNGNIFENAVEDRTIMLASDLEMVTDPSFATWTKAFASSMNLFFSSFSLAFAKLNELGHSSLHEVTYTLSPVAAAETNAEDDFVCLKRNSESCMVGLRWQYRNEDDTIFATLQAASVVGWLALGVSHSGRMVFPYPSYAVIGSESGISKHRLEAQDITSVGRTAPLDSAQDLQEASFERANGFTTLKFRTARTWFTRYTNATTGAMFLLFAHSGVGDTSPAISYHGLGNRGRRQVSALGRRQVYLTSETRQQVQTAVNMIAGIVRQQHAGPLFVRLAWHDAGTYNASDNSHGPRASMRFDPEASNPSNKGLDLGRALLEPVKRAVPLISYADLWQLAAVVSIEMMGGPRVPFRVGRVDATGPDDSAPSGMLPGAHDTAEQLRAVFYRMGFNDGEIVALSGAHTLGRCHPQFSGFNGQWTSDPLSFDNQYFVTLLSTNFSRSGSQWGSANGLMMLDADIALKTDPIFRSHAARYASDESIFFNEFSAAFYKLTELGWTGLAPVSYSIPAAPAAISVESQVQFKPGLQFSWQLDEHGNVSATFTLDAIVGWMAIGISREGRMVFPEPSLAVVGTGQGVQVRRLVAQDVSNTSRSAPVILTHDFAESSFVRADSQSTLSFRAPLSWFTKYQNAANGAVWFIYAHSAPGDPSAPFAYHGSNRGNAQVVGFGESTAPQPSPSPSQPQRPPPPPSSNPFVEKTPRAGVHLRIQVIQSSVSVELIVQQQVPWLSVAVSASGLMTDPLPSKAVVGDLDTTTAAMYSLVSQNPSFPYDSVVEDDDVSGLSGVTLSYADGATVFRFRMPVSWLTSYSDDGPTIWVLWAFGSSVLPKAFPSYHTGNRGVVRIARTELLASPQVGPPPPLPNPLASPTGVGCEQPDYCSESAAYLVASCFISSSLEPPRFDDTAKSFDHVKELSNEFRIAWSVTGFYPTGEIKMMLQARTTGWLGFGIMASSIDNQLEASNGMINSDIIIANIENGVVNVIDSWSPIVAAPFEDETMGGKSDVYDIGGYEDAERGTTTVWFTRKLFTNDTCDYSFRPNAELPIIFAHSRKNVDSLTHYHGPTRGFDHVTFVVIPPPPDWTLVLCLVGAALLFVICVFFLDRRRRTQLAAVRASYIGRLRQEVEDAMSAAGNLSFGMVLVHAETVLNGTGFVPFEKLRDAHQLKVLDTIEEARIFAEDQTVIFFSHQWLGWNEPDPHGTHFRCVSAAIERIMRRSSSPLSRTWVWLDYSCMPQCSKATLKLAVSDLSEVAALASYFVVVAPHTTHNDTKLICDMQSYQSRGWCRLEQLSYVCTGKTKSMLVAEEIADGVTFTPYTDQPSEWKQQALEVLQGQFTCCQMTDNHKSGTMQCDRESLKPAVLRMYLKAVCYLPDCPLKQQLHDVKGGNKRKTNHIRSPPRVDSPGSPRVPVASVPTTSSIPHTAQDVHLCLPPQSRRIRSAAPRCEWH</sequence>
<keyword evidence="11 14" id="KW-0472">Membrane</keyword>
<dbReference type="InterPro" id="IPR010255">
    <property type="entry name" value="Haem_peroxidase_sf"/>
</dbReference>
<keyword evidence="3" id="KW-0575">Peroxidase</keyword>
<feature type="region of interest" description="Disordered" evidence="13">
    <location>
        <begin position="2388"/>
        <end position="2423"/>
    </location>
</feature>
<keyword evidence="10" id="KW-0408">Iron</keyword>
<keyword evidence="8 14" id="KW-1133">Transmembrane helix</keyword>
<dbReference type="GO" id="GO:0020037">
    <property type="term" value="F:heme binding"/>
    <property type="evidence" value="ECO:0007669"/>
    <property type="project" value="InterPro"/>
</dbReference>
<feature type="domain" description="DOMON" evidence="16">
    <location>
        <begin position="1104"/>
        <end position="1225"/>
    </location>
</feature>
<comment type="caution">
    <text evidence="19">The sequence shown here is derived from an EMBL/GenBank/DDBJ whole genome shotgun (WGS) entry which is preliminary data.</text>
</comment>
<dbReference type="PROSITE" id="PS50873">
    <property type="entry name" value="PEROXIDASE_4"/>
    <property type="match status" value="3"/>
</dbReference>
<evidence type="ECO:0000313" key="20">
    <source>
        <dbReference type="Proteomes" id="UP001515480"/>
    </source>
</evidence>
<dbReference type="InterPro" id="IPR002016">
    <property type="entry name" value="Haem_peroxidase"/>
</dbReference>
<dbReference type="CDD" id="cd09631">
    <property type="entry name" value="DOMON_DOH"/>
    <property type="match status" value="3"/>
</dbReference>
<keyword evidence="5 14" id="KW-0812">Transmembrane</keyword>
<dbReference type="SMART" id="SM00665">
    <property type="entry name" value="B561"/>
    <property type="match status" value="1"/>
</dbReference>
<keyword evidence="9" id="KW-0560">Oxidoreductase</keyword>
<evidence type="ECO:0000256" key="5">
    <source>
        <dbReference type="ARBA" id="ARBA00022692"/>
    </source>
</evidence>
<evidence type="ECO:0000256" key="4">
    <source>
        <dbReference type="ARBA" id="ARBA00022617"/>
    </source>
</evidence>
<dbReference type="Gene3D" id="1.20.120.1770">
    <property type="match status" value="1"/>
</dbReference>
<feature type="domain" description="Cytochrome b561" evidence="18">
    <location>
        <begin position="323"/>
        <end position="528"/>
    </location>
</feature>
<evidence type="ECO:0000256" key="13">
    <source>
        <dbReference type="SAM" id="MobiDB-lite"/>
    </source>
</evidence>
<dbReference type="PROSITE" id="PS50939">
    <property type="entry name" value="CYTOCHROME_B561"/>
    <property type="match status" value="1"/>
</dbReference>
<evidence type="ECO:0000259" key="16">
    <source>
        <dbReference type="PROSITE" id="PS50836"/>
    </source>
</evidence>
<feature type="domain" description="Plant heme peroxidase family profile" evidence="17">
    <location>
        <begin position="843"/>
        <end position="1100"/>
    </location>
</feature>
<dbReference type="InterPro" id="IPR045266">
    <property type="entry name" value="DOH_DOMON"/>
</dbReference>
<keyword evidence="4" id="KW-0349">Heme</keyword>
<feature type="compositionally biased region" description="Pro residues" evidence="13">
    <location>
        <begin position="1684"/>
        <end position="1701"/>
    </location>
</feature>
<dbReference type="PANTHER" id="PTHR31356:SF66">
    <property type="entry name" value="CATALASE-PEROXIDASE"/>
    <property type="match status" value="1"/>
</dbReference>
<feature type="transmembrane region" description="Helical" evidence="14">
    <location>
        <begin position="2088"/>
        <end position="2108"/>
    </location>
</feature>
<evidence type="ECO:0000256" key="8">
    <source>
        <dbReference type="ARBA" id="ARBA00022989"/>
    </source>
</evidence>
<dbReference type="PROSITE" id="PS50836">
    <property type="entry name" value="DOMON"/>
    <property type="match status" value="2"/>
</dbReference>
<feature type="transmembrane region" description="Helical" evidence="14">
    <location>
        <begin position="436"/>
        <end position="456"/>
    </location>
</feature>
<feature type="transmembrane region" description="Helical" evidence="14">
    <location>
        <begin position="356"/>
        <end position="380"/>
    </location>
</feature>
<dbReference type="SUPFAM" id="SSF48113">
    <property type="entry name" value="Heme-dependent peroxidases"/>
    <property type="match status" value="3"/>
</dbReference>
<dbReference type="InterPro" id="IPR005018">
    <property type="entry name" value="DOMON_domain"/>
</dbReference>
<dbReference type="GO" id="GO:0016020">
    <property type="term" value="C:membrane"/>
    <property type="evidence" value="ECO:0007669"/>
    <property type="project" value="UniProtKB-SubCell"/>
</dbReference>
<dbReference type="InterPro" id="IPR019794">
    <property type="entry name" value="Peroxidases_AS"/>
</dbReference>
<feature type="transmembrane region" description="Helical" evidence="14">
    <location>
        <begin position="476"/>
        <end position="495"/>
    </location>
</feature>
<feature type="domain" description="Plant heme peroxidase family profile" evidence="17">
    <location>
        <begin position="1291"/>
        <end position="1509"/>
    </location>
</feature>
<dbReference type="GO" id="GO:0034599">
    <property type="term" value="P:cellular response to oxidative stress"/>
    <property type="evidence" value="ECO:0007669"/>
    <property type="project" value="InterPro"/>
</dbReference>
<dbReference type="GO" id="GO:0042744">
    <property type="term" value="P:hydrogen peroxide catabolic process"/>
    <property type="evidence" value="ECO:0007669"/>
    <property type="project" value="TreeGrafter"/>
</dbReference>
<dbReference type="GO" id="GO:0004601">
    <property type="term" value="F:peroxidase activity"/>
    <property type="evidence" value="ECO:0007669"/>
    <property type="project" value="UniProtKB-KW"/>
</dbReference>
<feature type="region of interest" description="Disordered" evidence="13">
    <location>
        <begin position="149"/>
        <end position="188"/>
    </location>
</feature>
<keyword evidence="7" id="KW-0249">Electron transport</keyword>
<dbReference type="InterPro" id="IPR002207">
    <property type="entry name" value="Peroxidase_I"/>
</dbReference>
<feature type="compositionally biased region" description="Pro residues" evidence="13">
    <location>
        <begin position="155"/>
        <end position="166"/>
    </location>
</feature>
<evidence type="ECO:0000259" key="18">
    <source>
        <dbReference type="PROSITE" id="PS50939"/>
    </source>
</evidence>
<organism evidence="19 20">
    <name type="scientific">Prymnesium parvum</name>
    <name type="common">Toxic golden alga</name>
    <dbReference type="NCBI Taxonomy" id="97485"/>
    <lineage>
        <taxon>Eukaryota</taxon>
        <taxon>Haptista</taxon>
        <taxon>Haptophyta</taxon>
        <taxon>Prymnesiophyceae</taxon>
        <taxon>Prymnesiales</taxon>
        <taxon>Prymnesiaceae</taxon>
        <taxon>Prymnesium</taxon>
    </lineage>
</organism>
<evidence type="ECO:0000256" key="14">
    <source>
        <dbReference type="SAM" id="Phobius"/>
    </source>
</evidence>
<keyword evidence="6" id="KW-0479">Metal-binding</keyword>
<dbReference type="PANTHER" id="PTHR31356">
    <property type="entry name" value="THYLAKOID LUMENAL 29 KDA PROTEIN, CHLOROPLASTIC-RELATED"/>
    <property type="match status" value="1"/>
</dbReference>
<accession>A0AB34JEH0</accession>
<proteinExistence type="inferred from homology"/>
<evidence type="ECO:0000256" key="3">
    <source>
        <dbReference type="ARBA" id="ARBA00022559"/>
    </source>
</evidence>
<dbReference type="PROSITE" id="PS51257">
    <property type="entry name" value="PROKAR_LIPOPROTEIN"/>
    <property type="match status" value="1"/>
</dbReference>
<dbReference type="GO" id="GO:0000302">
    <property type="term" value="P:response to reactive oxygen species"/>
    <property type="evidence" value="ECO:0007669"/>
    <property type="project" value="TreeGrafter"/>
</dbReference>
<feature type="transmembrane region" description="Helical" evidence="14">
    <location>
        <begin position="401"/>
        <end position="424"/>
    </location>
</feature>
<evidence type="ECO:0000256" key="11">
    <source>
        <dbReference type="ARBA" id="ARBA00023136"/>
    </source>
</evidence>
<feature type="domain" description="Plant heme peroxidase family profile" evidence="17">
    <location>
        <begin position="560"/>
        <end position="808"/>
    </location>
</feature>
<evidence type="ECO:0000256" key="12">
    <source>
        <dbReference type="RuleBase" id="RU004241"/>
    </source>
</evidence>
<keyword evidence="15" id="KW-0732">Signal</keyword>
<evidence type="ECO:0000256" key="2">
    <source>
        <dbReference type="ARBA" id="ARBA00022448"/>
    </source>
</evidence>
<evidence type="ECO:0000256" key="9">
    <source>
        <dbReference type="ARBA" id="ARBA00023002"/>
    </source>
</evidence>
<dbReference type="EMBL" id="JBGBPQ010000009">
    <property type="protein sequence ID" value="KAL1519956.1"/>
    <property type="molecule type" value="Genomic_DNA"/>
</dbReference>
<evidence type="ECO:0000256" key="10">
    <source>
        <dbReference type="ARBA" id="ARBA00023004"/>
    </source>
</evidence>
<gene>
    <name evidence="19" type="ORF">AB1Y20_023442</name>
</gene>
<comment type="subcellular location">
    <subcellularLocation>
        <location evidence="1">Membrane</location>
    </subcellularLocation>
</comment>
<feature type="chain" id="PRO_5044245730" description="Peroxidase" evidence="15">
    <location>
        <begin position="22"/>
        <end position="2453"/>
    </location>
</feature>
<dbReference type="PROSITE" id="PS00436">
    <property type="entry name" value="PEROXIDASE_2"/>
    <property type="match status" value="3"/>
</dbReference>
<keyword evidence="2" id="KW-0813">Transport</keyword>
<dbReference type="PRINTS" id="PR00458">
    <property type="entry name" value="PEROXIDASE"/>
</dbReference>
<dbReference type="PROSITE" id="PS00435">
    <property type="entry name" value="PEROXIDASE_1"/>
    <property type="match status" value="3"/>
</dbReference>
<name>A0AB34JEH0_PRYPA</name>
<dbReference type="Gene3D" id="1.10.420.10">
    <property type="entry name" value="Peroxidase, domain 2"/>
    <property type="match status" value="3"/>
</dbReference>
<feature type="region of interest" description="Disordered" evidence="13">
    <location>
        <begin position="1296"/>
        <end position="1317"/>
    </location>
</feature>
<feature type="domain" description="DOMON" evidence="16">
    <location>
        <begin position="1924"/>
        <end position="2057"/>
    </location>
</feature>
<keyword evidence="20" id="KW-1185">Reference proteome</keyword>
<dbReference type="PRINTS" id="PR00459">
    <property type="entry name" value="ASPEROXIDASE"/>
</dbReference>
<dbReference type="Pfam" id="PF03351">
    <property type="entry name" value="DOMON"/>
    <property type="match status" value="1"/>
</dbReference>
<protein>
    <recommendedName>
        <fullName evidence="21">Peroxidase</fullName>
    </recommendedName>
</protein>
<evidence type="ECO:0000259" key="17">
    <source>
        <dbReference type="PROSITE" id="PS50873"/>
    </source>
</evidence>
<dbReference type="GO" id="GO:0046872">
    <property type="term" value="F:metal ion binding"/>
    <property type="evidence" value="ECO:0007669"/>
    <property type="project" value="UniProtKB-KW"/>
</dbReference>
<comment type="similarity">
    <text evidence="12">Belongs to the peroxidase family.</text>
</comment>
<dbReference type="InterPro" id="IPR006593">
    <property type="entry name" value="Cyt_b561/ferric_Rdtase_TM"/>
</dbReference>
<evidence type="ECO:0000256" key="7">
    <source>
        <dbReference type="ARBA" id="ARBA00022982"/>
    </source>
</evidence>
<feature type="region of interest" description="Disordered" evidence="13">
    <location>
        <begin position="1673"/>
        <end position="1707"/>
    </location>
</feature>
<dbReference type="InterPro" id="IPR019793">
    <property type="entry name" value="Peroxidases_heam-ligand_BS"/>
</dbReference>
<dbReference type="CDD" id="cd08760">
    <property type="entry name" value="Cyt_b561_FRRS1_like"/>
    <property type="match status" value="1"/>
</dbReference>
<dbReference type="Proteomes" id="UP001515480">
    <property type="component" value="Unassembled WGS sequence"/>
</dbReference>
<evidence type="ECO:0008006" key="21">
    <source>
        <dbReference type="Google" id="ProtNLM"/>
    </source>
</evidence>
<evidence type="ECO:0000256" key="1">
    <source>
        <dbReference type="ARBA" id="ARBA00004370"/>
    </source>
</evidence>
<evidence type="ECO:0000256" key="6">
    <source>
        <dbReference type="ARBA" id="ARBA00022723"/>
    </source>
</evidence>
<feature type="signal peptide" evidence="15">
    <location>
        <begin position="1"/>
        <end position="21"/>
    </location>
</feature>
<dbReference type="SMART" id="SM00664">
    <property type="entry name" value="DoH"/>
    <property type="match status" value="2"/>
</dbReference>
<dbReference type="InterPro" id="IPR044831">
    <property type="entry name" value="Ccp1-like"/>
</dbReference>
<evidence type="ECO:0000313" key="19">
    <source>
        <dbReference type="EMBL" id="KAL1519956.1"/>
    </source>
</evidence>
<dbReference type="Pfam" id="PF00141">
    <property type="entry name" value="peroxidase"/>
    <property type="match status" value="3"/>
</dbReference>
<reference evidence="19 20" key="1">
    <citation type="journal article" date="2024" name="Science">
        <title>Giant polyketide synthase enzymes in the biosynthesis of giant marine polyether toxins.</title>
        <authorList>
            <person name="Fallon T.R."/>
            <person name="Shende V.V."/>
            <person name="Wierzbicki I.H."/>
            <person name="Pendleton A.L."/>
            <person name="Watervoot N.F."/>
            <person name="Auber R.P."/>
            <person name="Gonzalez D.J."/>
            <person name="Wisecaver J.H."/>
            <person name="Moore B.S."/>
        </authorList>
    </citation>
    <scope>NUCLEOTIDE SEQUENCE [LARGE SCALE GENOMIC DNA]</scope>
    <source>
        <strain evidence="19 20">12B1</strain>
    </source>
</reference>
<evidence type="ECO:0000256" key="15">
    <source>
        <dbReference type="SAM" id="SignalP"/>
    </source>
</evidence>
<dbReference type="Gene3D" id="1.10.520.10">
    <property type="match status" value="3"/>
</dbReference>